<dbReference type="AlphaFoldDB" id="A0A850Y8R1"/>
<evidence type="ECO:0000259" key="8">
    <source>
        <dbReference type="PROSITE" id="PS50157"/>
    </source>
</evidence>
<reference evidence="9" key="1">
    <citation type="submission" date="2019-10" db="EMBL/GenBank/DDBJ databases">
        <title>Bird 10,000 Genomes (B10K) Project - Family phase.</title>
        <authorList>
            <person name="Zhang G."/>
        </authorList>
    </citation>
    <scope>NUCLEOTIDE SEQUENCE</scope>
    <source>
        <strain evidence="9">B10K-DU-002-10</strain>
        <tissue evidence="9">Muscle</tissue>
    </source>
</reference>
<dbReference type="GO" id="GO:0000978">
    <property type="term" value="F:RNA polymerase II cis-regulatory region sequence-specific DNA binding"/>
    <property type="evidence" value="ECO:0007669"/>
    <property type="project" value="TreeGrafter"/>
</dbReference>
<keyword evidence="6" id="KW-0539">Nucleus</keyword>
<evidence type="ECO:0000256" key="7">
    <source>
        <dbReference type="PROSITE-ProRule" id="PRU00042"/>
    </source>
</evidence>
<evidence type="ECO:0000256" key="1">
    <source>
        <dbReference type="ARBA" id="ARBA00004123"/>
    </source>
</evidence>
<evidence type="ECO:0000256" key="4">
    <source>
        <dbReference type="ARBA" id="ARBA00022771"/>
    </source>
</evidence>
<evidence type="ECO:0000313" key="10">
    <source>
        <dbReference type="Proteomes" id="UP000628412"/>
    </source>
</evidence>
<dbReference type="GO" id="GO:0000981">
    <property type="term" value="F:DNA-binding transcription factor activity, RNA polymerase II-specific"/>
    <property type="evidence" value="ECO:0007669"/>
    <property type="project" value="TreeGrafter"/>
</dbReference>
<dbReference type="PROSITE" id="PS00028">
    <property type="entry name" value="ZINC_FINGER_C2H2_1"/>
    <property type="match status" value="2"/>
</dbReference>
<dbReference type="FunFam" id="3.30.160.60:FF:002209">
    <property type="match status" value="1"/>
</dbReference>
<dbReference type="PROSITE" id="PS50157">
    <property type="entry name" value="ZINC_FINGER_C2H2_2"/>
    <property type="match status" value="2"/>
</dbReference>
<evidence type="ECO:0000256" key="3">
    <source>
        <dbReference type="ARBA" id="ARBA00022737"/>
    </source>
</evidence>
<dbReference type="GO" id="GO:0005634">
    <property type="term" value="C:nucleus"/>
    <property type="evidence" value="ECO:0007669"/>
    <property type="project" value="UniProtKB-SubCell"/>
</dbReference>
<organism evidence="9 10">
    <name type="scientific">Aegithalos caudatus</name>
    <name type="common">Long-tailed tit</name>
    <name type="synonym">Acredula caudata</name>
    <dbReference type="NCBI Taxonomy" id="73327"/>
    <lineage>
        <taxon>Eukaryota</taxon>
        <taxon>Metazoa</taxon>
        <taxon>Chordata</taxon>
        <taxon>Craniata</taxon>
        <taxon>Vertebrata</taxon>
        <taxon>Euteleostomi</taxon>
        <taxon>Archelosauria</taxon>
        <taxon>Archosauria</taxon>
        <taxon>Dinosauria</taxon>
        <taxon>Saurischia</taxon>
        <taxon>Theropoda</taxon>
        <taxon>Coelurosauria</taxon>
        <taxon>Aves</taxon>
        <taxon>Neognathae</taxon>
        <taxon>Neoaves</taxon>
        <taxon>Telluraves</taxon>
        <taxon>Australaves</taxon>
        <taxon>Passeriformes</taxon>
        <taxon>Sylvioidea</taxon>
        <taxon>Aegithalidae</taxon>
        <taxon>Aegithalos</taxon>
    </lineage>
</organism>
<dbReference type="InterPro" id="IPR013087">
    <property type="entry name" value="Znf_C2H2_type"/>
</dbReference>
<keyword evidence="3" id="KW-0677">Repeat</keyword>
<evidence type="ECO:0000256" key="5">
    <source>
        <dbReference type="ARBA" id="ARBA00022833"/>
    </source>
</evidence>
<name>A0A850Y8R1_AEGCA</name>
<proteinExistence type="predicted"/>
<gene>
    <name evidence="9" type="primary">Znf239_0</name>
    <name evidence="9" type="ORF">AEGCAU_R01449</name>
</gene>
<dbReference type="Gene3D" id="3.30.160.60">
    <property type="entry name" value="Classic Zinc Finger"/>
    <property type="match status" value="2"/>
</dbReference>
<protein>
    <submittedName>
        <fullName evidence="9">ZN239 protein</fullName>
    </submittedName>
</protein>
<keyword evidence="5" id="KW-0862">Zinc</keyword>
<keyword evidence="4 7" id="KW-0863">Zinc-finger</keyword>
<evidence type="ECO:0000256" key="6">
    <source>
        <dbReference type="ARBA" id="ARBA00023242"/>
    </source>
</evidence>
<keyword evidence="10" id="KW-1185">Reference proteome</keyword>
<feature type="domain" description="C2H2-type" evidence="8">
    <location>
        <begin position="38"/>
        <end position="65"/>
    </location>
</feature>
<dbReference type="PANTHER" id="PTHR23226:SF416">
    <property type="entry name" value="FI01424P"/>
    <property type="match status" value="1"/>
</dbReference>
<dbReference type="SMART" id="SM00355">
    <property type="entry name" value="ZnF_C2H2"/>
    <property type="match status" value="2"/>
</dbReference>
<feature type="domain" description="C2H2-type" evidence="8">
    <location>
        <begin position="7"/>
        <end position="34"/>
    </location>
</feature>
<evidence type="ECO:0000313" key="9">
    <source>
        <dbReference type="EMBL" id="NWH90002.1"/>
    </source>
</evidence>
<evidence type="ECO:0000256" key="2">
    <source>
        <dbReference type="ARBA" id="ARBA00022723"/>
    </source>
</evidence>
<keyword evidence="2" id="KW-0479">Metal-binding</keyword>
<dbReference type="EMBL" id="WEIU01012894">
    <property type="protein sequence ID" value="NWH90002.1"/>
    <property type="molecule type" value="Genomic_DNA"/>
</dbReference>
<dbReference type="Proteomes" id="UP000628412">
    <property type="component" value="Unassembled WGS sequence"/>
</dbReference>
<dbReference type="Pfam" id="PF00096">
    <property type="entry name" value="zf-C2H2"/>
    <property type="match status" value="2"/>
</dbReference>
<comment type="caution">
    <text evidence="9">The sequence shown here is derived from an EMBL/GenBank/DDBJ whole genome shotgun (WGS) entry which is preliminary data.</text>
</comment>
<dbReference type="FunFam" id="3.30.160.60:FF:000478">
    <property type="entry name" value="Zinc finger protein 133"/>
    <property type="match status" value="1"/>
</dbReference>
<dbReference type="GO" id="GO:0008270">
    <property type="term" value="F:zinc ion binding"/>
    <property type="evidence" value="ECO:0007669"/>
    <property type="project" value="UniProtKB-KW"/>
</dbReference>
<feature type="non-terminal residue" evidence="9">
    <location>
        <position position="1"/>
    </location>
</feature>
<accession>A0A850Y8R1</accession>
<comment type="subcellular location">
    <subcellularLocation>
        <location evidence="1">Nucleus</location>
    </subcellularLocation>
</comment>
<dbReference type="PANTHER" id="PTHR23226">
    <property type="entry name" value="ZINC FINGER AND SCAN DOMAIN-CONTAINING"/>
    <property type="match status" value="1"/>
</dbReference>
<feature type="non-terminal residue" evidence="9">
    <location>
        <position position="75"/>
    </location>
</feature>
<dbReference type="InterPro" id="IPR036236">
    <property type="entry name" value="Znf_C2H2_sf"/>
</dbReference>
<sequence length="75" mass="8838">HTGERPHECGECGMSFRQRSSLICHQRIHTRERPYEPYECSKCGKRFQTSSNLLVHEWIHTDERAFRCPDSGKGF</sequence>
<dbReference type="SUPFAM" id="SSF57667">
    <property type="entry name" value="beta-beta-alpha zinc fingers"/>
    <property type="match status" value="2"/>
</dbReference>